<dbReference type="InterPro" id="IPR050678">
    <property type="entry name" value="DNA_Partitioning_ATPase"/>
</dbReference>
<dbReference type="Proteomes" id="UP000639274">
    <property type="component" value="Chromosome"/>
</dbReference>
<dbReference type="Gene3D" id="3.40.50.300">
    <property type="entry name" value="P-loop containing nucleotide triphosphate hydrolases"/>
    <property type="match status" value="1"/>
</dbReference>
<protein>
    <submittedName>
        <fullName evidence="2">ParA family protein</fullName>
    </submittedName>
</protein>
<evidence type="ECO:0000259" key="1">
    <source>
        <dbReference type="Pfam" id="PF01656"/>
    </source>
</evidence>
<dbReference type="EMBL" id="CP071518">
    <property type="protein sequence ID" value="QSX79102.1"/>
    <property type="molecule type" value="Genomic_DNA"/>
</dbReference>
<dbReference type="RefSeq" id="WP_200614933.1">
    <property type="nucleotide sequence ID" value="NZ_CP071518.1"/>
</dbReference>
<organism evidence="2 3">
    <name type="scientific">Agrilutibacter solisilvae</name>
    <dbReference type="NCBI Taxonomy" id="2763317"/>
    <lineage>
        <taxon>Bacteria</taxon>
        <taxon>Pseudomonadati</taxon>
        <taxon>Pseudomonadota</taxon>
        <taxon>Gammaproteobacteria</taxon>
        <taxon>Lysobacterales</taxon>
        <taxon>Lysobacteraceae</taxon>
        <taxon>Agrilutibacter</taxon>
    </lineage>
</organism>
<dbReference type="PANTHER" id="PTHR13696">
    <property type="entry name" value="P-LOOP CONTAINING NUCLEOSIDE TRIPHOSPHATE HYDROLASE"/>
    <property type="match status" value="1"/>
</dbReference>
<keyword evidence="3" id="KW-1185">Reference proteome</keyword>
<dbReference type="Pfam" id="PF01656">
    <property type="entry name" value="CbiA"/>
    <property type="match status" value="1"/>
</dbReference>
<gene>
    <name evidence="2" type="ORF">I8J32_004150</name>
</gene>
<dbReference type="KEGG" id="lsf:I8J32_004150"/>
<feature type="domain" description="CobQ/CobB/MinD/ParA nucleotide binding" evidence="1">
    <location>
        <begin position="5"/>
        <end position="175"/>
    </location>
</feature>
<proteinExistence type="predicted"/>
<dbReference type="SUPFAM" id="SSF52540">
    <property type="entry name" value="P-loop containing nucleoside triphosphate hydrolases"/>
    <property type="match status" value="1"/>
</dbReference>
<sequence length="209" mass="22824">MKTVLVASSKGGAGKTTLATHLAAQSALEGMRTALVDADPQASSTRWAQRRAGLDSAVLALDGTRHKGWRRQVPDDTQRVVIDAAAGAMAQDLEPFLQSVDAVLVPIVPSTIDIEATVPFLDSLARHPRVRKGELRVGLVANKLKPWTNVSQQALDLLGRWPYPVVAQLRDSQAYVVTTALGKSLFDYHSAQVRDHQSDWSSLLKWLRK</sequence>
<reference evidence="2 3" key="1">
    <citation type="submission" date="2021-03" db="EMBL/GenBank/DDBJ databases">
        <title>Lysobacter sp. nov. isolated from soil of gangwondo yeongwol, south Korea.</title>
        <authorList>
            <person name="Kim K.R."/>
            <person name="Kim K.H."/>
            <person name="Jeon C.O."/>
        </authorList>
    </citation>
    <scope>NUCLEOTIDE SEQUENCE [LARGE SCALE GENOMIC DNA]</scope>
    <source>
        <strain evidence="2 3">R19</strain>
    </source>
</reference>
<dbReference type="PANTHER" id="PTHR13696:SF96">
    <property type="entry name" value="COBQ_COBB_MIND_PARA NUCLEOTIDE BINDING DOMAIN-CONTAINING PROTEIN"/>
    <property type="match status" value="1"/>
</dbReference>
<dbReference type="AlphaFoldDB" id="A0A975AST4"/>
<dbReference type="InterPro" id="IPR002586">
    <property type="entry name" value="CobQ/CobB/MinD/ParA_Nub-bd_dom"/>
</dbReference>
<evidence type="ECO:0000313" key="2">
    <source>
        <dbReference type="EMBL" id="QSX79102.1"/>
    </source>
</evidence>
<dbReference type="CDD" id="cd02042">
    <property type="entry name" value="ParAB_family"/>
    <property type="match status" value="1"/>
</dbReference>
<name>A0A975AST4_9GAMM</name>
<dbReference type="InterPro" id="IPR027417">
    <property type="entry name" value="P-loop_NTPase"/>
</dbReference>
<accession>A0A975AST4</accession>
<evidence type="ECO:0000313" key="3">
    <source>
        <dbReference type="Proteomes" id="UP000639274"/>
    </source>
</evidence>